<keyword evidence="1" id="KW-0378">Hydrolase</keyword>
<dbReference type="InterPro" id="IPR004843">
    <property type="entry name" value="Calcineurin-like_PHP"/>
</dbReference>
<dbReference type="STRING" id="5353.A0A1Q3DUT8"/>
<feature type="transmembrane region" description="Helical" evidence="4">
    <location>
        <begin position="1119"/>
        <end position="1142"/>
    </location>
</feature>
<keyword evidence="2" id="KW-0325">Glycoprotein</keyword>
<dbReference type="Pfam" id="PF02714">
    <property type="entry name" value="RSN1_7TM"/>
    <property type="match status" value="1"/>
</dbReference>
<dbReference type="InterPro" id="IPR003864">
    <property type="entry name" value="CSC1/OSCA1-like_7TM"/>
</dbReference>
<dbReference type="PANTHER" id="PTHR10340:SF27">
    <property type="entry name" value="ACL091CP"/>
    <property type="match status" value="1"/>
</dbReference>
<evidence type="ECO:0000259" key="6">
    <source>
        <dbReference type="Pfam" id="PF02714"/>
    </source>
</evidence>
<evidence type="ECO:0000256" key="4">
    <source>
        <dbReference type="SAM" id="Phobius"/>
    </source>
</evidence>
<feature type="transmembrane region" description="Helical" evidence="4">
    <location>
        <begin position="889"/>
        <end position="913"/>
    </location>
</feature>
<protein>
    <recommendedName>
        <fullName evidence="9">Calcineurin-like phosphoesterase domain-containing protein</fullName>
    </recommendedName>
</protein>
<sequence>MVSSLDLVINILITGQLPSVLPGASPSGRLAIASSWPKLKNRSFAIATSDGLSWPSDADAQKPLNPTISCTSTTNSTSSAMGCIPSKVQEPEMHKCLEVVLFGYALLFRNSHDHLLTGTLVGPGVVLGELWSGYMLALNCVEDHTNTSSSTPANQLSSNSPICIGNGVDSSSDGVLAALILPSAIGLIIWLLFAILRPRYRQVYALREWFVHQNLRPKPLGSGFFAFLFPHVPLVPSLPSDVSDAGQSTSGDTRLFPSDEQLAQRAIWISFLIVLGWSFLGLVGALPLYLVNIPCLASQPSTSVYGGSYSALQDLSLVRLLRSFDASNISPNTLVSIQKRATGDPQNLRARIIVLTVLVIILALFPALWKIIREFNKLVAYRSHWTKTRCQGIEMAWLSARKAPGFVGWGEKHFKDFILRTGLSSSLDRNGNGGNGNGSRSASQPRVTSRHSEREPLDDSEKANLEVDIQSLFSICDTQAIALLIEERDEILENLEIAETRYINSFRLTTPDPSLADWEPPAPEDSSRPYISRPRPLGLNKSRRRGKRSKNPAFAASSLAPTSFVAPSQYYRLKGVSGVSGGRFADSLYGKDPSFSESLNSRTGGSHFQETVTNRDSNAYGRLLLGSQVRLDEGGAFVPVTGAGSSTSLPYPDPRRYGPNHALESSNENDQDGLRTLEEEPEWMELSEATPDIASVDNGAAPAGPSSFKRPQPEKVPSVRRETFPFRNKSNTAADAVPPPHLRLQPSQPYVRPMEGINYEALGNIYSSITEWRSKLKAINLEISNAQRDSYNDIADGARIKGWLLIGRGLRFIPGVELIEGRAKEDIRWDVLQNERTTLDSAAMWVCTFLAAIVVATGLTAAVGLSLATAPDVVHFLPFLAPLLSDNKLGSGIVTIFIPALAISLFITVALAFVRWIANIRGSASVSGGRLLVFKITFVFVTLVVGLLLTAVGGLLFAMEAFSTGITPSRVVANGSIYMTVLAMTIILQIAIIFPGLLLLQPHRLWNVIRAEKNAITPRQRFRSVYPRSYDPSFAMGACILAIVFASTFSLIFPLIGPAVVVLLFLTLIAHRFLIGYVYARTLAQTGGLLQLWLLRRFATLLAFQPILLGLIFLSRRFWIEGGILVGTGCAVILFVETFAIWKTRTPGRSSLSPITNDSLDTFRSTARASKRTSVDEASTGTGAPGGRTRGSMASVLEMMSLTLAVMPSSSITRSPVPLQTETLDDLTATERAARTNPDAPPLLPPLPFTDHAEEMAGILYAPELIAPPPIIWLPNDSAGVARSEAVDLQKYHDLVVTLDVRTKDQAAALEQRPSFGHRFLYNSCHCTTKEKQLHSRRFIPFGKWGFHVIGPRLHGSGTIKAGPLRFLLNQIVEITTIPTLLFYTPVQVTVCPLYVFAHFIPCVNVPVCYACSNFAARNDMHVDGNRMRLSFDLGPSASNSSFPTSIFTVPGAFPTSVYSKYYNNPTATSAQVQPVISDPVTHEIYPLELTDPDDIAIINTKDPHPLPPTASSSKLLQSAIAQVKSIANSTVLNGTCAKCIASMEVAKFLALAAPEQGPTFAVELCNFFGFSTSCNATYGPHALGGVVTQVVSNADVGGLDGQMLCQNFLSLCPLPPTSPLNLTGWFAKPKPNPLPAPKTPSGQRLKVLHLSDFHLDPRYSTVSLLYFHGVAACLNFALLCIFLTIGLGSQFSASCSSGLCCRANNFNKTSPNASVFPAPRFGTYSCDSPYALILSALEAIPVLADTKDPGFDFMIFTGDLVSHDPENELSREFVEYSETVLFDLIKRTLLSGPVYATLGNHDSYSQAQGSPNSLDAPGANQYSWNYDHISSLWEHEGWLKNSVAQSAKAHYAAYSVQRSDGLKIISLNTNLWYRPNYFNYINMTNPDVSGMLRMLTDELQESEDVGERVWIMGHVLSGWDGTNPLLNPTNLFYQIVDRYSPHVIANIFWGHTHEDQHSIFYANNATNISVETALAQAWIGPSITPLTNVNSGFRVYEVDSATFEIMDAFTWKSDVNVFPELDSQLEFGPTYAFEYSTREAYGQNITGWTDSDPLNATWWHLVTEAMEADNSLVTTFNNFQGKESVKSPACTGDCITAKICYIRSGSAPIGQQNCQQGFGSVQ</sequence>
<dbReference type="GO" id="GO:0008081">
    <property type="term" value="F:phosphoric diester hydrolase activity"/>
    <property type="evidence" value="ECO:0007669"/>
    <property type="project" value="TreeGrafter"/>
</dbReference>
<feature type="region of interest" description="Disordered" evidence="3">
    <location>
        <begin position="694"/>
        <end position="718"/>
    </location>
</feature>
<name>A0A1Q3DUT8_LENED</name>
<dbReference type="CDD" id="cd00842">
    <property type="entry name" value="MPP_ASMase"/>
    <property type="match status" value="1"/>
</dbReference>
<evidence type="ECO:0000256" key="3">
    <source>
        <dbReference type="SAM" id="MobiDB-lite"/>
    </source>
</evidence>
<keyword evidence="4" id="KW-1133">Transmembrane helix</keyword>
<dbReference type="GO" id="GO:0005615">
    <property type="term" value="C:extracellular space"/>
    <property type="evidence" value="ECO:0007669"/>
    <property type="project" value="TreeGrafter"/>
</dbReference>
<feature type="transmembrane region" description="Helical" evidence="4">
    <location>
        <begin position="266"/>
        <end position="290"/>
    </location>
</feature>
<comment type="caution">
    <text evidence="7">The sequence shown here is derived from an EMBL/GenBank/DDBJ whole genome shotgun (WGS) entry which is preliminary data.</text>
</comment>
<dbReference type="GO" id="GO:0016020">
    <property type="term" value="C:membrane"/>
    <property type="evidence" value="ECO:0007669"/>
    <property type="project" value="InterPro"/>
</dbReference>
<evidence type="ECO:0000313" key="8">
    <source>
        <dbReference type="Proteomes" id="UP000188533"/>
    </source>
</evidence>
<dbReference type="PANTHER" id="PTHR10340">
    <property type="entry name" value="SPHINGOMYELIN PHOSPHODIESTERASE"/>
    <property type="match status" value="1"/>
</dbReference>
<feature type="transmembrane region" description="Helical" evidence="4">
    <location>
        <begin position="977"/>
        <end position="1000"/>
    </location>
</feature>
<feature type="region of interest" description="Disordered" evidence="3">
    <location>
        <begin position="1166"/>
        <end position="1190"/>
    </location>
</feature>
<keyword evidence="4" id="KW-0812">Transmembrane</keyword>
<reference evidence="7 8" key="2">
    <citation type="submission" date="2017-02" db="EMBL/GenBank/DDBJ databases">
        <title>A genome survey and senescence transcriptome analysis in Lentinula edodes.</title>
        <authorList>
            <person name="Sakamoto Y."/>
            <person name="Nakade K."/>
            <person name="Sato S."/>
            <person name="Yoshida Y."/>
            <person name="Miyazaki K."/>
            <person name="Natsume S."/>
            <person name="Konno N."/>
        </authorList>
    </citation>
    <scope>NUCLEOTIDE SEQUENCE [LARGE SCALE GENOMIC DNA]</scope>
    <source>
        <strain evidence="7 8">NBRC 111202</strain>
    </source>
</reference>
<organism evidence="7 8">
    <name type="scientific">Lentinula edodes</name>
    <name type="common">Shiitake mushroom</name>
    <name type="synonym">Lentinus edodes</name>
    <dbReference type="NCBI Taxonomy" id="5353"/>
    <lineage>
        <taxon>Eukaryota</taxon>
        <taxon>Fungi</taxon>
        <taxon>Dikarya</taxon>
        <taxon>Basidiomycota</taxon>
        <taxon>Agaricomycotina</taxon>
        <taxon>Agaricomycetes</taxon>
        <taxon>Agaricomycetidae</taxon>
        <taxon>Agaricales</taxon>
        <taxon>Marasmiineae</taxon>
        <taxon>Omphalotaceae</taxon>
        <taxon>Lentinula</taxon>
    </lineage>
</organism>
<proteinExistence type="predicted"/>
<evidence type="ECO:0000259" key="5">
    <source>
        <dbReference type="Pfam" id="PF00149"/>
    </source>
</evidence>
<dbReference type="EMBL" id="BDGU01000005">
    <property type="protein sequence ID" value="GAV98742.1"/>
    <property type="molecule type" value="Genomic_DNA"/>
</dbReference>
<feature type="transmembrane region" description="Helical" evidence="4">
    <location>
        <begin position="933"/>
        <end position="957"/>
    </location>
</feature>
<evidence type="ECO:0000256" key="2">
    <source>
        <dbReference type="ARBA" id="ARBA00023180"/>
    </source>
</evidence>
<feature type="region of interest" description="Disordered" evidence="3">
    <location>
        <begin position="428"/>
        <end position="461"/>
    </location>
</feature>
<feature type="domain" description="CSC1/OSCA1-like 7TM region" evidence="6">
    <location>
        <begin position="847"/>
        <end position="1111"/>
    </location>
</feature>
<keyword evidence="4" id="KW-0472">Membrane</keyword>
<dbReference type="InterPro" id="IPR041805">
    <property type="entry name" value="ASMase/PPN1_MPP"/>
</dbReference>
<feature type="transmembrane region" description="Helical" evidence="4">
    <location>
        <begin position="352"/>
        <end position="372"/>
    </location>
</feature>
<evidence type="ECO:0008006" key="9">
    <source>
        <dbReference type="Google" id="ProtNLM"/>
    </source>
</evidence>
<feature type="transmembrane region" description="Helical" evidence="4">
    <location>
        <begin position="1092"/>
        <end position="1113"/>
    </location>
</feature>
<feature type="compositionally biased region" description="Basic residues" evidence="3">
    <location>
        <begin position="541"/>
        <end position="550"/>
    </location>
</feature>
<feature type="region of interest" description="Disordered" evidence="3">
    <location>
        <begin position="642"/>
        <end position="673"/>
    </location>
</feature>
<feature type="transmembrane region" description="Helical" evidence="4">
    <location>
        <begin position="1059"/>
        <end position="1080"/>
    </location>
</feature>
<feature type="transmembrane region" description="Helical" evidence="4">
    <location>
        <begin position="175"/>
        <end position="196"/>
    </location>
</feature>
<reference evidence="7 8" key="1">
    <citation type="submission" date="2016-08" db="EMBL/GenBank/DDBJ databases">
        <authorList>
            <consortium name="Lentinula edodes genome sequencing consortium"/>
            <person name="Sakamoto Y."/>
            <person name="Nakade K."/>
            <person name="Sato S."/>
            <person name="Yoshida Y."/>
            <person name="Miyazaki K."/>
            <person name="Natsume S."/>
            <person name="Konno N."/>
        </authorList>
    </citation>
    <scope>NUCLEOTIDE SEQUENCE [LARGE SCALE GENOMIC DNA]</scope>
    <source>
        <strain evidence="7 8">NBRC 111202</strain>
    </source>
</reference>
<keyword evidence="8" id="KW-1185">Reference proteome</keyword>
<feature type="compositionally biased region" description="Basic and acidic residues" evidence="3">
    <location>
        <begin position="450"/>
        <end position="461"/>
    </location>
</feature>
<dbReference type="InterPro" id="IPR029052">
    <property type="entry name" value="Metallo-depent_PP-like"/>
</dbReference>
<gene>
    <name evidence="7" type="ORF">LENED_000141</name>
</gene>
<feature type="region of interest" description="Disordered" evidence="3">
    <location>
        <begin position="512"/>
        <end position="554"/>
    </location>
</feature>
<feature type="transmembrane region" description="Helical" evidence="4">
    <location>
        <begin position="1665"/>
        <end position="1688"/>
    </location>
</feature>
<accession>A0A1Q3DUT8</accession>
<feature type="transmembrane region" description="Helical" evidence="4">
    <location>
        <begin position="1033"/>
        <end position="1053"/>
    </location>
</feature>
<feature type="domain" description="Calcineurin-like phosphoesterase" evidence="5">
    <location>
        <begin position="1646"/>
        <end position="1955"/>
    </location>
</feature>
<dbReference type="Proteomes" id="UP000188533">
    <property type="component" value="Unassembled WGS sequence"/>
</dbReference>
<dbReference type="Gene3D" id="3.60.21.10">
    <property type="match status" value="1"/>
</dbReference>
<feature type="transmembrane region" description="Helical" evidence="4">
    <location>
        <begin position="842"/>
        <end position="869"/>
    </location>
</feature>
<evidence type="ECO:0000256" key="1">
    <source>
        <dbReference type="ARBA" id="ARBA00022801"/>
    </source>
</evidence>
<dbReference type="SUPFAM" id="SSF56300">
    <property type="entry name" value="Metallo-dependent phosphatases"/>
    <property type="match status" value="1"/>
</dbReference>
<evidence type="ECO:0000313" key="7">
    <source>
        <dbReference type="EMBL" id="GAV98742.1"/>
    </source>
</evidence>
<dbReference type="Pfam" id="PF00149">
    <property type="entry name" value="Metallophos"/>
    <property type="match status" value="1"/>
</dbReference>